<dbReference type="EMBL" id="QEWP01000020">
    <property type="protein sequence ID" value="PWD98009.1"/>
    <property type="molecule type" value="Genomic_DNA"/>
</dbReference>
<evidence type="ECO:0000313" key="2">
    <source>
        <dbReference type="Proteomes" id="UP000244956"/>
    </source>
</evidence>
<sequence length="198" mass="23713">MLNDIIYWLDLKKETKILWLSDKREKKKFTFLKGLTVKYSGYNNFFSKNDGFYDLCFCDFPYSMNDGNKLEIKDVFDKFQGERVLVWNVKSDLFSDFLIRPLLGIYSFPGKKTYYLPINELQALSPEWEIEKQLFVYCHKANGFLLSDSAFFLNSLQIWFPNSRRINFLNLILKSKCIFKWLKKKWPVRILVCKKVIN</sequence>
<organism evidence="1 2">
    <name type="scientific">Marinilabilia rubra</name>
    <dbReference type="NCBI Taxonomy" id="2162893"/>
    <lineage>
        <taxon>Bacteria</taxon>
        <taxon>Pseudomonadati</taxon>
        <taxon>Bacteroidota</taxon>
        <taxon>Bacteroidia</taxon>
        <taxon>Marinilabiliales</taxon>
        <taxon>Marinilabiliaceae</taxon>
        <taxon>Marinilabilia</taxon>
    </lineage>
</organism>
<evidence type="ECO:0000313" key="1">
    <source>
        <dbReference type="EMBL" id="PWD98009.1"/>
    </source>
</evidence>
<name>A0A2U2B4L8_9BACT</name>
<dbReference type="AlphaFoldDB" id="A0A2U2B4L8"/>
<comment type="caution">
    <text evidence="1">The sequence shown here is derived from an EMBL/GenBank/DDBJ whole genome shotgun (WGS) entry which is preliminary data.</text>
</comment>
<protein>
    <submittedName>
        <fullName evidence="1">Uncharacterized protein</fullName>
    </submittedName>
</protein>
<proteinExistence type="predicted"/>
<accession>A0A2U2B4L8</accession>
<dbReference type="Proteomes" id="UP000244956">
    <property type="component" value="Unassembled WGS sequence"/>
</dbReference>
<gene>
    <name evidence="1" type="ORF">DDZ16_17555</name>
</gene>
<keyword evidence="2" id="KW-1185">Reference proteome</keyword>
<reference evidence="1 2" key="1">
    <citation type="submission" date="2018-05" db="EMBL/GenBank/DDBJ databases">
        <title>Marinilabilia rubrum sp. nov., isolated from saltern sediment.</title>
        <authorList>
            <person name="Zhang R."/>
        </authorList>
    </citation>
    <scope>NUCLEOTIDE SEQUENCE [LARGE SCALE GENOMIC DNA]</scope>
    <source>
        <strain evidence="1 2">WTE16</strain>
    </source>
</reference>